<evidence type="ECO:0000256" key="2">
    <source>
        <dbReference type="ARBA" id="ARBA00022676"/>
    </source>
</evidence>
<feature type="compositionally biased region" description="Polar residues" evidence="12">
    <location>
        <begin position="9"/>
        <end position="25"/>
    </location>
</feature>
<comment type="subcellular location">
    <subcellularLocation>
        <location evidence="11">Cell membrane</location>
        <topology evidence="11">Single-pass membrane protein</topology>
    </subcellularLocation>
</comment>
<evidence type="ECO:0000313" key="13">
    <source>
        <dbReference type="EMBL" id="RIO43659.1"/>
    </source>
</evidence>
<reference evidence="13 14" key="1">
    <citation type="journal article" date="2016" name="Front. Microbiol.">
        <title>Comprehensive Phylogenetic Analysis of Bovine Non-aureus Staphylococci Species Based on Whole-Genome Sequencing.</title>
        <authorList>
            <person name="Naushad S."/>
            <person name="Barkema H.W."/>
            <person name="Luby C."/>
            <person name="Condas L.A."/>
            <person name="Nobrega D.B."/>
            <person name="Carson D.A."/>
            <person name="De Buck J."/>
        </authorList>
    </citation>
    <scope>NUCLEOTIDE SEQUENCE [LARGE SCALE GENOMIC DNA]</scope>
    <source>
        <strain evidence="13 14">SNUC 5959</strain>
    </source>
</reference>
<sequence length="268" mass="31075">MKRTDRNKTNNTKPPSNEPYYNTYYQPVGQPPRKQRPRKIFRTVLLIACLIILLFIGVMYFLSQQADVSDLSSIEKKSTYVDSTHMPNYTKGAFIALEDRRFYNHNGVDYRGSIRAIFASLKDRDRLQGGSTITQQLVKNYYYDNQQTITRKLKEMFVAKRVENEYDKEKILSYYLNNIYFGDNNYTIESAANYYFGATVNTQQSALPQITVLQSAMLASKINAPSVYDVHHMSPSFINRTKMTLEKMKQENYISEAQYTEALQQLGG</sequence>
<organism evidence="13 14">
    <name type="scientific">Staphylococcus hyicus</name>
    <dbReference type="NCBI Taxonomy" id="1284"/>
    <lineage>
        <taxon>Bacteria</taxon>
        <taxon>Bacillati</taxon>
        <taxon>Bacillota</taxon>
        <taxon>Bacilli</taxon>
        <taxon>Bacillales</taxon>
        <taxon>Staphylococcaceae</taxon>
        <taxon>Staphylococcus</taxon>
    </lineage>
</organism>
<proteinExistence type="inferred from homology"/>
<dbReference type="UniPathway" id="UPA00219"/>
<dbReference type="GeneID" id="41072721"/>
<dbReference type="SUPFAM" id="SSF53955">
    <property type="entry name" value="Lysozyme-like"/>
    <property type="match status" value="1"/>
</dbReference>
<keyword evidence="2 11" id="KW-0328">Glycosyltransferase</keyword>
<dbReference type="PANTHER" id="PTHR32282:SF11">
    <property type="entry name" value="PENICILLIN-BINDING PROTEIN 1B"/>
    <property type="match status" value="1"/>
</dbReference>
<dbReference type="GO" id="GO:0030288">
    <property type="term" value="C:outer membrane-bounded periplasmic space"/>
    <property type="evidence" value="ECO:0007669"/>
    <property type="project" value="TreeGrafter"/>
</dbReference>
<comment type="similarity">
    <text evidence="11">Belongs to the glycosyltransferase 51 family.</text>
</comment>
<evidence type="ECO:0000256" key="3">
    <source>
        <dbReference type="ARBA" id="ARBA00022679"/>
    </source>
</evidence>
<dbReference type="InterPro" id="IPR001264">
    <property type="entry name" value="Glyco_trans_51"/>
</dbReference>
<dbReference type="GO" id="GO:0071555">
    <property type="term" value="P:cell wall organization"/>
    <property type="evidence" value="ECO:0007669"/>
    <property type="project" value="UniProtKB-KW"/>
</dbReference>
<dbReference type="HAMAP" id="MF_01434">
    <property type="entry name" value="MGT"/>
    <property type="match status" value="1"/>
</dbReference>
<dbReference type="EMBL" id="QXVO01000039">
    <property type="protein sequence ID" value="RIO43659.1"/>
    <property type="molecule type" value="Genomic_DNA"/>
</dbReference>
<keyword evidence="9 11" id="KW-0961">Cell wall biogenesis/degradation</keyword>
<keyword evidence="6 11" id="KW-0573">Peptidoglycan synthesis</keyword>
<feature type="transmembrane region" description="Helical" evidence="11">
    <location>
        <begin position="40"/>
        <end position="62"/>
    </location>
</feature>
<keyword evidence="4 11" id="KW-0812">Transmembrane</keyword>
<comment type="catalytic activity">
    <reaction evidence="10 11">
        <text>[GlcNAc-(1-&gt;4)-Mur2Ac(oyl-L-Ala-gamma-D-Glu-L-Lys-D-Ala-D-Ala)](n)-di-trans,octa-cis-undecaprenyl diphosphate + beta-D-GlcNAc-(1-&gt;4)-Mur2Ac(oyl-L-Ala-gamma-D-Glu-L-Lys-D-Ala-D-Ala)-di-trans,octa-cis-undecaprenyl diphosphate = [GlcNAc-(1-&gt;4)-Mur2Ac(oyl-L-Ala-gamma-D-Glu-L-Lys-D-Ala-D-Ala)](n+1)-di-trans,octa-cis-undecaprenyl diphosphate + di-trans,octa-cis-undecaprenyl diphosphate + H(+)</text>
        <dbReference type="Rhea" id="RHEA:23708"/>
        <dbReference type="Rhea" id="RHEA-COMP:9602"/>
        <dbReference type="Rhea" id="RHEA-COMP:9603"/>
        <dbReference type="ChEBI" id="CHEBI:15378"/>
        <dbReference type="ChEBI" id="CHEBI:58405"/>
        <dbReference type="ChEBI" id="CHEBI:60033"/>
        <dbReference type="ChEBI" id="CHEBI:78435"/>
        <dbReference type="EC" id="2.4.99.28"/>
    </reaction>
</comment>
<dbReference type="InterPro" id="IPR022978">
    <property type="entry name" value="Monofunct_glyco_trans"/>
</dbReference>
<keyword evidence="1 11" id="KW-1003">Cell membrane</keyword>
<dbReference type="InterPro" id="IPR036950">
    <property type="entry name" value="PBP_transglycosylase"/>
</dbReference>
<evidence type="ECO:0000256" key="10">
    <source>
        <dbReference type="ARBA" id="ARBA00049902"/>
    </source>
</evidence>
<dbReference type="STRING" id="1284.SHYC_04465"/>
<dbReference type="GO" id="GO:0008955">
    <property type="term" value="F:peptidoglycan glycosyltransferase activity"/>
    <property type="evidence" value="ECO:0007669"/>
    <property type="project" value="UniProtKB-UniRule"/>
</dbReference>
<dbReference type="InterPro" id="IPR050396">
    <property type="entry name" value="Glycosyltr_51/Transpeptidase"/>
</dbReference>
<dbReference type="EC" id="2.4.99.28" evidence="11"/>
<keyword evidence="7 11" id="KW-1133">Transmembrane helix</keyword>
<feature type="region of interest" description="Disordered" evidence="12">
    <location>
        <begin position="1"/>
        <end position="34"/>
    </location>
</feature>
<dbReference type="GO" id="GO:0009252">
    <property type="term" value="P:peptidoglycan biosynthetic process"/>
    <property type="evidence" value="ECO:0007669"/>
    <property type="project" value="UniProtKB-UniRule"/>
</dbReference>
<evidence type="ECO:0000256" key="5">
    <source>
        <dbReference type="ARBA" id="ARBA00022960"/>
    </source>
</evidence>
<evidence type="ECO:0000256" key="8">
    <source>
        <dbReference type="ARBA" id="ARBA00023136"/>
    </source>
</evidence>
<evidence type="ECO:0000256" key="4">
    <source>
        <dbReference type="ARBA" id="ARBA00022692"/>
    </source>
</evidence>
<comment type="pathway">
    <text evidence="11">Cell wall biogenesis; peptidoglycan biosynthesis.</text>
</comment>
<dbReference type="Pfam" id="PF00912">
    <property type="entry name" value="Transgly"/>
    <property type="match status" value="1"/>
</dbReference>
<gene>
    <name evidence="11" type="primary">mgt</name>
    <name evidence="13" type="ORF">BUZ57_10375</name>
</gene>
<dbReference type="HOGENOM" id="CLU_006354_1_2_9"/>
<evidence type="ECO:0000256" key="1">
    <source>
        <dbReference type="ARBA" id="ARBA00022475"/>
    </source>
</evidence>
<evidence type="ECO:0000256" key="12">
    <source>
        <dbReference type="SAM" id="MobiDB-lite"/>
    </source>
</evidence>
<keyword evidence="3 11" id="KW-0808">Transferase</keyword>
<evidence type="ECO:0000313" key="14">
    <source>
        <dbReference type="Proteomes" id="UP000285625"/>
    </source>
</evidence>
<dbReference type="GO" id="GO:0005886">
    <property type="term" value="C:plasma membrane"/>
    <property type="evidence" value="ECO:0007669"/>
    <property type="project" value="UniProtKB-SubCell"/>
</dbReference>
<comment type="function">
    <text evidence="11">Peptidoglycan polymerase that catalyzes glycan chain elongation using lipid-linked disaccharide-pentapeptide as the substrate.</text>
</comment>
<dbReference type="GO" id="GO:0008360">
    <property type="term" value="P:regulation of cell shape"/>
    <property type="evidence" value="ECO:0007669"/>
    <property type="project" value="UniProtKB-KW"/>
</dbReference>
<keyword evidence="8 11" id="KW-0472">Membrane</keyword>
<dbReference type="Proteomes" id="UP000285625">
    <property type="component" value="Unassembled WGS sequence"/>
</dbReference>
<evidence type="ECO:0000256" key="7">
    <source>
        <dbReference type="ARBA" id="ARBA00022989"/>
    </source>
</evidence>
<dbReference type="KEGG" id="shu:SHYC_04465"/>
<name>A0A0A8HNX6_STAHY</name>
<dbReference type="Gene3D" id="1.10.3810.10">
    <property type="entry name" value="Biosynthetic peptidoglycan transglycosylase-like"/>
    <property type="match status" value="1"/>
</dbReference>
<evidence type="ECO:0000256" key="11">
    <source>
        <dbReference type="HAMAP-Rule" id="MF_01434"/>
    </source>
</evidence>
<dbReference type="PANTHER" id="PTHR32282">
    <property type="entry name" value="BINDING PROTEIN TRANSPEPTIDASE, PUTATIVE-RELATED"/>
    <property type="match status" value="1"/>
</dbReference>
<dbReference type="RefSeq" id="WP_039644816.1">
    <property type="nucleotide sequence ID" value="NZ_CP008747.1"/>
</dbReference>
<dbReference type="InterPro" id="IPR023346">
    <property type="entry name" value="Lysozyme-like_dom_sf"/>
</dbReference>
<protein>
    <recommendedName>
        <fullName evidence="11">Monofunctional glycosyltransferase</fullName>
        <shortName evidence="11">MGT</shortName>
        <ecNumber evidence="11">2.4.99.28</ecNumber>
    </recommendedName>
    <alternativeName>
        <fullName evidence="11">Peptidoglycan TGase</fullName>
    </alternativeName>
</protein>
<evidence type="ECO:0000256" key="6">
    <source>
        <dbReference type="ARBA" id="ARBA00022984"/>
    </source>
</evidence>
<dbReference type="AlphaFoldDB" id="A0A0A8HNX6"/>
<evidence type="ECO:0000256" key="9">
    <source>
        <dbReference type="ARBA" id="ARBA00023316"/>
    </source>
</evidence>
<accession>A0A0A8HNX6</accession>
<dbReference type="NCBIfam" id="NF010008">
    <property type="entry name" value="PRK13481.1"/>
    <property type="match status" value="1"/>
</dbReference>
<keyword evidence="5 11" id="KW-0133">Cell shape</keyword>
<comment type="caution">
    <text evidence="13">The sequence shown here is derived from an EMBL/GenBank/DDBJ whole genome shotgun (WGS) entry which is preliminary data.</text>
</comment>